<keyword evidence="2" id="KW-1133">Transmembrane helix</keyword>
<keyword evidence="2" id="KW-0812">Transmembrane</keyword>
<dbReference type="AlphaFoldDB" id="A0A9N9WRX6"/>
<name>A0A9N9WRX6_9DIPT</name>
<feature type="region of interest" description="Disordered" evidence="1">
    <location>
        <begin position="1"/>
        <end position="25"/>
    </location>
</feature>
<keyword evidence="4" id="KW-1185">Reference proteome</keyword>
<dbReference type="OrthoDB" id="8123790at2759"/>
<gene>
    <name evidence="3" type="ORF">CHIRRI_LOCUS9515</name>
</gene>
<reference evidence="3" key="1">
    <citation type="submission" date="2022-01" db="EMBL/GenBank/DDBJ databases">
        <authorList>
            <person name="King R."/>
        </authorList>
    </citation>
    <scope>NUCLEOTIDE SEQUENCE</scope>
</reference>
<evidence type="ECO:0000313" key="3">
    <source>
        <dbReference type="EMBL" id="CAG9806660.1"/>
    </source>
</evidence>
<dbReference type="InterPro" id="IPR029162">
    <property type="entry name" value="InaF-motif"/>
</dbReference>
<evidence type="ECO:0000256" key="1">
    <source>
        <dbReference type="SAM" id="MobiDB-lite"/>
    </source>
</evidence>
<sequence>MTENGKTFGAPKDQDVEDPIKYGNDEKPSKILRALTVSVYLFSVSFVAILLSLYYIFLWNPDRENTARLTDDAGEYYVSEAYHTNERL</sequence>
<proteinExistence type="predicted"/>
<organism evidence="3 4">
    <name type="scientific">Chironomus riparius</name>
    <dbReference type="NCBI Taxonomy" id="315576"/>
    <lineage>
        <taxon>Eukaryota</taxon>
        <taxon>Metazoa</taxon>
        <taxon>Ecdysozoa</taxon>
        <taxon>Arthropoda</taxon>
        <taxon>Hexapoda</taxon>
        <taxon>Insecta</taxon>
        <taxon>Pterygota</taxon>
        <taxon>Neoptera</taxon>
        <taxon>Endopterygota</taxon>
        <taxon>Diptera</taxon>
        <taxon>Nematocera</taxon>
        <taxon>Chironomoidea</taxon>
        <taxon>Chironomidae</taxon>
        <taxon>Chironominae</taxon>
        <taxon>Chironomus</taxon>
    </lineage>
</organism>
<evidence type="ECO:0000256" key="2">
    <source>
        <dbReference type="SAM" id="Phobius"/>
    </source>
</evidence>
<feature type="compositionally biased region" description="Basic and acidic residues" evidence="1">
    <location>
        <begin position="12"/>
        <end position="25"/>
    </location>
</feature>
<dbReference type="Pfam" id="PF15018">
    <property type="entry name" value="InaF-motif"/>
    <property type="match status" value="1"/>
</dbReference>
<dbReference type="EMBL" id="OU895879">
    <property type="protein sequence ID" value="CAG9806660.1"/>
    <property type="molecule type" value="Genomic_DNA"/>
</dbReference>
<dbReference type="PANTHER" id="PTHR34929">
    <property type="entry name" value="ZGC:153157"/>
    <property type="match status" value="1"/>
</dbReference>
<evidence type="ECO:0000313" key="4">
    <source>
        <dbReference type="Proteomes" id="UP001153620"/>
    </source>
</evidence>
<protein>
    <submittedName>
        <fullName evidence="3">Uncharacterized protein</fullName>
    </submittedName>
</protein>
<dbReference type="Proteomes" id="UP001153620">
    <property type="component" value="Chromosome 3"/>
</dbReference>
<reference evidence="3" key="2">
    <citation type="submission" date="2022-10" db="EMBL/GenBank/DDBJ databases">
        <authorList>
            <consortium name="ENA_rothamsted_submissions"/>
            <consortium name="culmorum"/>
            <person name="King R."/>
        </authorList>
    </citation>
    <scope>NUCLEOTIDE SEQUENCE</scope>
</reference>
<keyword evidence="2" id="KW-0472">Membrane</keyword>
<dbReference type="PANTHER" id="PTHR34929:SF1">
    <property type="entry name" value="INAF MOTIF CONTAINING 2"/>
    <property type="match status" value="1"/>
</dbReference>
<feature type="transmembrane region" description="Helical" evidence="2">
    <location>
        <begin position="37"/>
        <end position="58"/>
    </location>
</feature>
<accession>A0A9N9WRX6</accession>